<evidence type="ECO:0000313" key="3">
    <source>
        <dbReference type="Proteomes" id="UP000595437"/>
    </source>
</evidence>
<dbReference type="AlphaFoldDB" id="A0A7T8GZK3"/>
<evidence type="ECO:0000256" key="1">
    <source>
        <dbReference type="SAM" id="MobiDB-lite"/>
    </source>
</evidence>
<gene>
    <name evidence="2" type="ORF">FKW44_014738</name>
</gene>
<name>A0A7T8GZK3_CALRO</name>
<protein>
    <submittedName>
        <fullName evidence="2">Uncharacterized protein</fullName>
    </submittedName>
</protein>
<proteinExistence type="predicted"/>
<dbReference type="EMBL" id="CP045898">
    <property type="protein sequence ID" value="QQP40627.1"/>
    <property type="molecule type" value="Genomic_DNA"/>
</dbReference>
<dbReference type="Proteomes" id="UP000595437">
    <property type="component" value="Chromosome 9"/>
</dbReference>
<reference evidence="3" key="1">
    <citation type="submission" date="2021-01" db="EMBL/GenBank/DDBJ databases">
        <title>Caligus Genome Assembly.</title>
        <authorList>
            <person name="Gallardo-Escarate C."/>
        </authorList>
    </citation>
    <scope>NUCLEOTIDE SEQUENCE [LARGE SCALE GENOMIC DNA]</scope>
</reference>
<feature type="non-terminal residue" evidence="2">
    <location>
        <position position="96"/>
    </location>
</feature>
<sequence>MESPVPAKSSDLGKMCGTGLTETDSQPAGAHAQGTEDPRPVTLPYLERDEASAGVEYTEEEDATNSNSGSDTEVPKRARDDESSEGPRSKRARKHI</sequence>
<evidence type="ECO:0000313" key="2">
    <source>
        <dbReference type="EMBL" id="QQP40627.1"/>
    </source>
</evidence>
<feature type="compositionally biased region" description="Basic and acidic residues" evidence="1">
    <location>
        <begin position="73"/>
        <end position="88"/>
    </location>
</feature>
<feature type="region of interest" description="Disordered" evidence="1">
    <location>
        <begin position="1"/>
        <end position="96"/>
    </location>
</feature>
<accession>A0A7T8GZK3</accession>
<keyword evidence="3" id="KW-1185">Reference proteome</keyword>
<organism evidence="2 3">
    <name type="scientific">Caligus rogercresseyi</name>
    <name type="common">Sea louse</name>
    <dbReference type="NCBI Taxonomy" id="217165"/>
    <lineage>
        <taxon>Eukaryota</taxon>
        <taxon>Metazoa</taxon>
        <taxon>Ecdysozoa</taxon>
        <taxon>Arthropoda</taxon>
        <taxon>Crustacea</taxon>
        <taxon>Multicrustacea</taxon>
        <taxon>Hexanauplia</taxon>
        <taxon>Copepoda</taxon>
        <taxon>Siphonostomatoida</taxon>
        <taxon>Caligidae</taxon>
        <taxon>Caligus</taxon>
    </lineage>
</organism>